<organism evidence="2 3">
    <name type="scientific">Vibrio xiamenensis</name>
    <dbReference type="NCBI Taxonomy" id="861298"/>
    <lineage>
        <taxon>Bacteria</taxon>
        <taxon>Pseudomonadati</taxon>
        <taxon>Pseudomonadota</taxon>
        <taxon>Gammaproteobacteria</taxon>
        <taxon>Vibrionales</taxon>
        <taxon>Vibrionaceae</taxon>
        <taxon>Vibrio</taxon>
    </lineage>
</organism>
<name>A0A1G8EX74_9VIBR</name>
<dbReference type="OrthoDB" id="7845888at2"/>
<dbReference type="STRING" id="861298.SAMN04488136_12725"/>
<dbReference type="InterPro" id="IPR000182">
    <property type="entry name" value="GNAT_dom"/>
</dbReference>
<keyword evidence="3" id="KW-1185">Reference proteome</keyword>
<evidence type="ECO:0000313" key="3">
    <source>
        <dbReference type="Proteomes" id="UP000198854"/>
    </source>
</evidence>
<reference evidence="2 3" key="1">
    <citation type="submission" date="2016-10" db="EMBL/GenBank/DDBJ databases">
        <authorList>
            <person name="de Groot N.N."/>
        </authorList>
    </citation>
    <scope>NUCLEOTIDE SEQUENCE [LARGE SCALE GENOMIC DNA]</scope>
    <source>
        <strain evidence="2 3">CGMCC 1.10228</strain>
    </source>
</reference>
<evidence type="ECO:0000313" key="2">
    <source>
        <dbReference type="EMBL" id="SDH74465.1"/>
    </source>
</evidence>
<dbReference type="AlphaFoldDB" id="A0A1G8EX74"/>
<dbReference type="Gene3D" id="3.40.630.30">
    <property type="match status" value="1"/>
</dbReference>
<dbReference type="Proteomes" id="UP000198854">
    <property type="component" value="Unassembled WGS sequence"/>
</dbReference>
<dbReference type="SUPFAM" id="SSF55729">
    <property type="entry name" value="Acyl-CoA N-acyltransferases (Nat)"/>
    <property type="match status" value="1"/>
</dbReference>
<dbReference type="GO" id="GO:0016747">
    <property type="term" value="F:acyltransferase activity, transferring groups other than amino-acyl groups"/>
    <property type="evidence" value="ECO:0007669"/>
    <property type="project" value="InterPro"/>
</dbReference>
<keyword evidence="2" id="KW-0808">Transferase</keyword>
<dbReference type="CDD" id="cd04301">
    <property type="entry name" value="NAT_SF"/>
    <property type="match status" value="1"/>
</dbReference>
<evidence type="ECO:0000259" key="1">
    <source>
        <dbReference type="PROSITE" id="PS51186"/>
    </source>
</evidence>
<protein>
    <submittedName>
        <fullName evidence="2">Acetyltransferase (GNAT) domain-containing protein</fullName>
    </submittedName>
</protein>
<dbReference type="Pfam" id="PF13508">
    <property type="entry name" value="Acetyltransf_7"/>
    <property type="match status" value="1"/>
</dbReference>
<accession>A0A1G8EX74</accession>
<feature type="domain" description="N-acetyltransferase" evidence="1">
    <location>
        <begin position="4"/>
        <end position="130"/>
    </location>
</feature>
<dbReference type="EMBL" id="FNDD01000027">
    <property type="protein sequence ID" value="SDH74465.1"/>
    <property type="molecule type" value="Genomic_DNA"/>
</dbReference>
<gene>
    <name evidence="2" type="ORF">SAMN04488136_12725</name>
</gene>
<proteinExistence type="predicted"/>
<dbReference type="PROSITE" id="PS51186">
    <property type="entry name" value="GNAT"/>
    <property type="match status" value="1"/>
</dbReference>
<sequence>MNSLTISRLDPLKYPLITRFYKTHYPVAKAKRDELTFVGYHQEQLVAVVRFRSIEQYRLLTGMAVAQSHRGSGFAHQLMRFCQAQTLSSADYCFAYPHLSDFYAQHHFQVIDVDQLPNALKTLFIRYTNSGKNLIPMHYLADIQ</sequence>
<dbReference type="RefSeq" id="WP_093277581.1">
    <property type="nucleotide sequence ID" value="NZ_FNDD01000027.1"/>
</dbReference>
<dbReference type="InterPro" id="IPR016181">
    <property type="entry name" value="Acyl_CoA_acyltransferase"/>
</dbReference>